<feature type="chain" id="PRO_5013672828" description="DUF2059 domain-containing protein" evidence="1">
    <location>
        <begin position="33"/>
        <end position="198"/>
    </location>
</feature>
<comment type="caution">
    <text evidence="2">The sequence shown here is derived from an EMBL/GenBank/DDBJ whole genome shotgun (WGS) entry which is preliminary data.</text>
</comment>
<evidence type="ECO:0000256" key="1">
    <source>
        <dbReference type="SAM" id="SignalP"/>
    </source>
</evidence>
<dbReference type="RefSeq" id="WP_099618473.1">
    <property type="nucleotide sequence ID" value="NZ_KZ319340.1"/>
</dbReference>
<dbReference type="EMBL" id="NTFI01000003">
    <property type="protein sequence ID" value="PHQ25162.1"/>
    <property type="molecule type" value="Genomic_DNA"/>
</dbReference>
<name>A0A2G1VEQ3_9GAMM</name>
<proteinExistence type="predicted"/>
<feature type="signal peptide" evidence="1">
    <location>
        <begin position="1"/>
        <end position="32"/>
    </location>
</feature>
<sequence>MYAHARRILTRCNYRQLSLAITLCLLVVPTHASTLKSSTIESFIASLQDMRAIFDDSAENELAEEFTDNDDWNMDLTRVYSDMVEELGNHPPTQRKVSAVAERHGFESLEQWGQIGDRIFTAYMAINMEGQPAMDTGAMENYMASIENLPEADKQNIRTMMEGAVQSNEVVRNAPVRDIEAVRPYIAEITALHEMEAR</sequence>
<keyword evidence="1" id="KW-0732">Signal</keyword>
<gene>
    <name evidence="2" type="ORF">CLH62_12505</name>
</gene>
<dbReference type="AlphaFoldDB" id="A0A2G1VEQ3"/>
<protein>
    <recommendedName>
        <fullName evidence="4">DUF2059 domain-containing protein</fullName>
    </recommendedName>
</protein>
<evidence type="ECO:0008006" key="4">
    <source>
        <dbReference type="Google" id="ProtNLM"/>
    </source>
</evidence>
<keyword evidence="3" id="KW-1185">Reference proteome</keyword>
<organism evidence="2 3">
    <name type="scientific">Marinobacter guineae</name>
    <dbReference type="NCBI Taxonomy" id="432303"/>
    <lineage>
        <taxon>Bacteria</taxon>
        <taxon>Pseudomonadati</taxon>
        <taxon>Pseudomonadota</taxon>
        <taxon>Gammaproteobacteria</taxon>
        <taxon>Pseudomonadales</taxon>
        <taxon>Marinobacteraceae</taxon>
        <taxon>Marinobacter</taxon>
    </lineage>
</organism>
<dbReference type="Proteomes" id="UP000229044">
    <property type="component" value="Unassembled WGS sequence"/>
</dbReference>
<reference evidence="2 3" key="1">
    <citation type="submission" date="2017-09" db="EMBL/GenBank/DDBJ databases">
        <title>The draft genome sequences of Marinobacter guineae M3B.</title>
        <authorList>
            <person name="Cao J."/>
        </authorList>
    </citation>
    <scope>NUCLEOTIDE SEQUENCE [LARGE SCALE GENOMIC DNA]</scope>
    <source>
        <strain evidence="2 3">M3B</strain>
    </source>
</reference>
<dbReference type="OrthoDB" id="6365487at2"/>
<accession>A0A2G1VEQ3</accession>
<evidence type="ECO:0000313" key="3">
    <source>
        <dbReference type="Proteomes" id="UP000229044"/>
    </source>
</evidence>
<evidence type="ECO:0000313" key="2">
    <source>
        <dbReference type="EMBL" id="PHQ25162.1"/>
    </source>
</evidence>